<dbReference type="RefSeq" id="WP_194453302.1">
    <property type="nucleotide sequence ID" value="NZ_CP063849.1"/>
</dbReference>
<keyword evidence="3" id="KW-1185">Reference proteome</keyword>
<reference evidence="2 3" key="1">
    <citation type="submission" date="2020-10" db="EMBL/GenBank/DDBJ databases">
        <title>Complete genome sequence of Paludibaculum fermentans P105T, a facultatively anaerobic acidobacterium capable of dissimilatory Fe(III) reduction.</title>
        <authorList>
            <person name="Dedysh S.N."/>
            <person name="Beletsky A.V."/>
            <person name="Kulichevskaya I.S."/>
            <person name="Mardanov A.V."/>
            <person name="Ravin N.V."/>
        </authorList>
    </citation>
    <scope>NUCLEOTIDE SEQUENCE [LARGE SCALE GENOMIC DNA]</scope>
    <source>
        <strain evidence="2 3">P105</strain>
    </source>
</reference>
<evidence type="ECO:0000259" key="1">
    <source>
        <dbReference type="Pfam" id="PF20408"/>
    </source>
</evidence>
<evidence type="ECO:0000313" key="2">
    <source>
        <dbReference type="EMBL" id="QOY91648.1"/>
    </source>
</evidence>
<dbReference type="Gene3D" id="3.40.50.1820">
    <property type="entry name" value="alpha/beta hydrolase"/>
    <property type="match status" value="1"/>
</dbReference>
<dbReference type="AlphaFoldDB" id="A0A7S7NXK9"/>
<sequence length="207" mass="22877">MRRIETLFIDGPAGRLEAMLEEPDSGAPTEAALVCHPHPLGGGTMHNKVVHRLARGLRQIGAVTLRFNFRGVNLSEGTHDNGVGEVEDARAVLAVLRARYPQLPLTVSGFSFGSRVAVQVYPGVRRVVLVGFPTVYRQFEILERCPVERIFIQSTNDEYGPRHELQPVFDRLWGAKALHWVEAQDHFFAGALAEFEKTVVGIGPLAT</sequence>
<accession>A0A7S7NXK9</accession>
<evidence type="ECO:0000313" key="3">
    <source>
        <dbReference type="Proteomes" id="UP000593892"/>
    </source>
</evidence>
<dbReference type="SUPFAM" id="SSF53474">
    <property type="entry name" value="alpha/beta-Hydrolases"/>
    <property type="match status" value="1"/>
</dbReference>
<protein>
    <recommendedName>
        <fullName evidence="1">KANL3/Tex30 alpha/beta hydrolase-like domain-containing protein</fullName>
    </recommendedName>
</protein>
<dbReference type="EMBL" id="CP063849">
    <property type="protein sequence ID" value="QOY91648.1"/>
    <property type="molecule type" value="Genomic_DNA"/>
</dbReference>
<feature type="domain" description="KANL3/Tex30 alpha/beta hydrolase-like" evidence="1">
    <location>
        <begin position="42"/>
        <end position="189"/>
    </location>
</feature>
<dbReference type="Pfam" id="PF20408">
    <property type="entry name" value="Abhydrolase_11"/>
    <property type="match status" value="1"/>
</dbReference>
<gene>
    <name evidence="2" type="ORF">IRI77_17390</name>
</gene>
<name>A0A7S7NXK9_PALFE</name>
<dbReference type="InterPro" id="IPR046879">
    <property type="entry name" value="KANL3/Tex30_Abhydrolase"/>
</dbReference>
<dbReference type="PANTHER" id="PTHR42103">
    <property type="entry name" value="ALPHA/BETA-HYDROLASES SUPERFAMILY PROTEIN"/>
    <property type="match status" value="1"/>
</dbReference>
<dbReference type="KEGG" id="pfer:IRI77_17390"/>
<organism evidence="2 3">
    <name type="scientific">Paludibaculum fermentans</name>
    <dbReference type="NCBI Taxonomy" id="1473598"/>
    <lineage>
        <taxon>Bacteria</taxon>
        <taxon>Pseudomonadati</taxon>
        <taxon>Acidobacteriota</taxon>
        <taxon>Terriglobia</taxon>
        <taxon>Bryobacterales</taxon>
        <taxon>Bryobacteraceae</taxon>
        <taxon>Paludibaculum</taxon>
    </lineage>
</organism>
<dbReference type="InterPro" id="IPR029058">
    <property type="entry name" value="AB_hydrolase_fold"/>
</dbReference>
<dbReference type="Proteomes" id="UP000593892">
    <property type="component" value="Chromosome"/>
</dbReference>
<proteinExistence type="predicted"/>
<dbReference type="PANTHER" id="PTHR42103:SF2">
    <property type="entry name" value="AB HYDROLASE-1 DOMAIN-CONTAINING PROTEIN"/>
    <property type="match status" value="1"/>
</dbReference>